<dbReference type="EMBL" id="JAUJLE010000051">
    <property type="protein sequence ID" value="KAK0995770.1"/>
    <property type="molecule type" value="Genomic_DNA"/>
</dbReference>
<sequence length="210" mass="22714">MPAHTWHAANGATLPPSTADSFTITAHPITDIWRRDATPEGDVFNAPYIYTTLTPTTFSRLAVTVTVPWRTQFDQGGLLIAFPSSIKGSGNGHGQNWRWIKAGIEMFDGKPALGVVGTDRFSDWSLAPMPGPDADHQREAEFEAVRDGTSLWVYVVVDGERRALREVKWAFLGGEEEVRVGVYAAKPTPDEGAAEAGVEVGFSGLVVEGS</sequence>
<dbReference type="InterPro" id="IPR009784">
    <property type="entry name" value="DUF1349"/>
</dbReference>
<dbReference type="PANTHER" id="PTHR35332:SF2">
    <property type="entry name" value="REGULATION OF ENOLASE PROTEIN 1"/>
    <property type="match status" value="1"/>
</dbReference>
<comment type="caution">
    <text evidence="1">The sequence shown here is derived from an EMBL/GenBank/DDBJ whole genome shotgun (WGS) entry which is preliminary data.</text>
</comment>
<dbReference type="InterPro" id="IPR013320">
    <property type="entry name" value="ConA-like_dom_sf"/>
</dbReference>
<dbReference type="PANTHER" id="PTHR35332">
    <property type="entry name" value="REGULATION OF ENOLASE PROTEIN 1"/>
    <property type="match status" value="1"/>
</dbReference>
<dbReference type="AlphaFoldDB" id="A0AAN6QWF1"/>
<dbReference type="Pfam" id="PF07081">
    <property type="entry name" value="DUF1349"/>
    <property type="match status" value="1"/>
</dbReference>
<evidence type="ECO:0000313" key="2">
    <source>
        <dbReference type="Proteomes" id="UP001175353"/>
    </source>
</evidence>
<protein>
    <submittedName>
        <fullName evidence="1">Uncharacterized protein</fullName>
    </submittedName>
</protein>
<proteinExistence type="predicted"/>
<dbReference type="Proteomes" id="UP001175353">
    <property type="component" value="Unassembled WGS sequence"/>
</dbReference>
<dbReference type="SUPFAM" id="SSF49899">
    <property type="entry name" value="Concanavalin A-like lectins/glucanases"/>
    <property type="match status" value="1"/>
</dbReference>
<keyword evidence="2" id="KW-1185">Reference proteome</keyword>
<accession>A0AAN6QWF1</accession>
<name>A0AAN6QWF1_9PEZI</name>
<evidence type="ECO:0000313" key="1">
    <source>
        <dbReference type="EMBL" id="KAK0995770.1"/>
    </source>
</evidence>
<dbReference type="Gene3D" id="2.60.120.200">
    <property type="match status" value="1"/>
</dbReference>
<organism evidence="1 2">
    <name type="scientific">Friedmanniomyces endolithicus</name>
    <dbReference type="NCBI Taxonomy" id="329885"/>
    <lineage>
        <taxon>Eukaryota</taxon>
        <taxon>Fungi</taxon>
        <taxon>Dikarya</taxon>
        <taxon>Ascomycota</taxon>
        <taxon>Pezizomycotina</taxon>
        <taxon>Dothideomycetes</taxon>
        <taxon>Dothideomycetidae</taxon>
        <taxon>Mycosphaerellales</taxon>
        <taxon>Teratosphaeriaceae</taxon>
        <taxon>Friedmanniomyces</taxon>
    </lineage>
</organism>
<reference evidence="1" key="1">
    <citation type="submission" date="2023-06" db="EMBL/GenBank/DDBJ databases">
        <title>Black Yeasts Isolated from many extreme environments.</title>
        <authorList>
            <person name="Coleine C."/>
            <person name="Stajich J.E."/>
            <person name="Selbmann L."/>
        </authorList>
    </citation>
    <scope>NUCLEOTIDE SEQUENCE</scope>
    <source>
        <strain evidence="1">CCFEE 5200</strain>
    </source>
</reference>
<gene>
    <name evidence="1" type="ORF">LTR91_007190</name>
</gene>